<comment type="caution">
    <text evidence="1">The sequence shown here is derived from an EMBL/GenBank/DDBJ whole genome shotgun (WGS) entry which is preliminary data.</text>
</comment>
<proteinExistence type="predicted"/>
<name>A0A4S4B1M0_9RHOO</name>
<dbReference type="AlphaFoldDB" id="A0A4S4B1M0"/>
<dbReference type="GO" id="GO:0110001">
    <property type="term" value="C:toxin-antitoxin complex"/>
    <property type="evidence" value="ECO:0007669"/>
    <property type="project" value="InterPro"/>
</dbReference>
<dbReference type="InterPro" id="IPR018669">
    <property type="entry name" value="Toxin_HigB"/>
</dbReference>
<dbReference type="OrthoDB" id="9799912at2"/>
<accession>A0A4S4B1M0</accession>
<sequence length="94" mass="10904">MRVMGLGLLNEFCREHPDCRKWIANWLSDAKQSQWATTHDIKARYVSASFLPENVVIFNVRGNEYRLVAQMAFNVGVVAVKWIGTHAEYSKREF</sequence>
<keyword evidence="2" id="KW-1185">Reference proteome</keyword>
<dbReference type="EMBL" id="SSOC01000002">
    <property type="protein sequence ID" value="THF66393.1"/>
    <property type="molecule type" value="Genomic_DNA"/>
</dbReference>
<organism evidence="1 2">
    <name type="scientific">Pseudothauera nasutitermitis</name>
    <dbReference type="NCBI Taxonomy" id="2565930"/>
    <lineage>
        <taxon>Bacteria</taxon>
        <taxon>Pseudomonadati</taxon>
        <taxon>Pseudomonadota</taxon>
        <taxon>Betaproteobacteria</taxon>
        <taxon>Rhodocyclales</taxon>
        <taxon>Zoogloeaceae</taxon>
        <taxon>Pseudothauera</taxon>
    </lineage>
</organism>
<dbReference type="GO" id="GO:0003723">
    <property type="term" value="F:RNA binding"/>
    <property type="evidence" value="ECO:0007669"/>
    <property type="project" value="InterPro"/>
</dbReference>
<evidence type="ECO:0000313" key="2">
    <source>
        <dbReference type="Proteomes" id="UP000308430"/>
    </source>
</evidence>
<dbReference type="Proteomes" id="UP000308430">
    <property type="component" value="Unassembled WGS sequence"/>
</dbReference>
<dbReference type="GO" id="GO:0004519">
    <property type="term" value="F:endonuclease activity"/>
    <property type="evidence" value="ECO:0007669"/>
    <property type="project" value="InterPro"/>
</dbReference>
<dbReference type="Pfam" id="PF09907">
    <property type="entry name" value="HigB_toxin"/>
    <property type="match status" value="1"/>
</dbReference>
<gene>
    <name evidence="1" type="ORF">E6C76_06000</name>
</gene>
<evidence type="ECO:0000313" key="1">
    <source>
        <dbReference type="EMBL" id="THF66393.1"/>
    </source>
</evidence>
<reference evidence="1 2" key="1">
    <citation type="submission" date="2019-04" db="EMBL/GenBank/DDBJ databases">
        <title>Azoarcus nasutitermitis sp. nov. isolated from termite nest.</title>
        <authorList>
            <person name="Lin S.-Y."/>
            <person name="Hameed A."/>
            <person name="Hsu Y.-H."/>
            <person name="Young C.-C."/>
        </authorList>
    </citation>
    <scope>NUCLEOTIDE SEQUENCE [LARGE SCALE GENOMIC DNA]</scope>
    <source>
        <strain evidence="1 2">CC-YHH838</strain>
    </source>
</reference>
<protein>
    <submittedName>
        <fullName evidence="1">Type II toxin-antitoxin system HigB family toxin</fullName>
    </submittedName>
</protein>
<dbReference type="RefSeq" id="WP_136347334.1">
    <property type="nucleotide sequence ID" value="NZ_SSOC01000002.1"/>
</dbReference>